<name>A0ACC2QNU9_9NEOP</name>
<sequence>MVFIDCIVFLVEFQRGFKMEQTKKFKYYVIQFLQLPYKGIDEYICVPWSWIVLRRKQDQRVIVSYPVENPSDTAKRVKKRQKRSYDWKLYMSDIIYGTDVYEDAEIFINEKITDAKYSNQNKRDQDLSAPVKKKTRRPKRNSKSNHDIGKPLDLVTSENSDKSETKQLKRTALPTPGTEAALKRSKVVEPNKSVSDAAEHPRIQSQAIECLIENQPSPTREDFPMRNSCSSEISVEECNDRTYVEETERVENQPSPTREDFSMRNSCSSEISVEECNDRTYVEETERVENNEQERPSVTKNSSNSTDSLSNPQMMIDPRMFYKELFTVLHNLHTVSANSYTLIDNLRRVIINNTETLKNVKQLIVDSRSSNSDIPTTSPLTNTTVEVEMISEMNQSKQQQQQNEYDDCGDDDTDEVSKKRRSRKRKFVLPPEYDENDSRWTLKHHELAPGLVELMPHTSVYINSVALSQCKRLSKDCKSLARILLVEIFTKSALTICSLTGSRARAYDVEGATIRPGLDENARTVLLVYVEEYGREKGWITVDTQSIQNSLRNKMQEFRSKFG</sequence>
<organism evidence="1 2">
    <name type="scientific">Mythimna loreyi</name>
    <dbReference type="NCBI Taxonomy" id="667449"/>
    <lineage>
        <taxon>Eukaryota</taxon>
        <taxon>Metazoa</taxon>
        <taxon>Ecdysozoa</taxon>
        <taxon>Arthropoda</taxon>
        <taxon>Hexapoda</taxon>
        <taxon>Insecta</taxon>
        <taxon>Pterygota</taxon>
        <taxon>Neoptera</taxon>
        <taxon>Endopterygota</taxon>
        <taxon>Lepidoptera</taxon>
        <taxon>Glossata</taxon>
        <taxon>Ditrysia</taxon>
        <taxon>Noctuoidea</taxon>
        <taxon>Noctuidae</taxon>
        <taxon>Noctuinae</taxon>
        <taxon>Hadenini</taxon>
        <taxon>Mythimna</taxon>
    </lineage>
</organism>
<dbReference type="Proteomes" id="UP001231649">
    <property type="component" value="Chromosome 13"/>
</dbReference>
<evidence type="ECO:0000313" key="1">
    <source>
        <dbReference type="EMBL" id="KAJ8718489.1"/>
    </source>
</evidence>
<dbReference type="EMBL" id="CM056789">
    <property type="protein sequence ID" value="KAJ8718489.1"/>
    <property type="molecule type" value="Genomic_DNA"/>
</dbReference>
<keyword evidence="2" id="KW-1185">Reference proteome</keyword>
<proteinExistence type="predicted"/>
<comment type="caution">
    <text evidence="1">The sequence shown here is derived from an EMBL/GenBank/DDBJ whole genome shotgun (WGS) entry which is preliminary data.</text>
</comment>
<evidence type="ECO:0000313" key="2">
    <source>
        <dbReference type="Proteomes" id="UP001231649"/>
    </source>
</evidence>
<reference evidence="1" key="1">
    <citation type="submission" date="2023-03" db="EMBL/GenBank/DDBJ databases">
        <title>Chromosome-level genomes of two armyworms, Mythimna separata and Mythimna loreyi, provide insights into the biosynthesis and reception of sex pheromones.</title>
        <authorList>
            <person name="Zhao H."/>
        </authorList>
    </citation>
    <scope>NUCLEOTIDE SEQUENCE</scope>
    <source>
        <strain evidence="1">BeijingLab</strain>
    </source>
</reference>
<accession>A0ACC2QNU9</accession>
<protein>
    <submittedName>
        <fullName evidence="1">Uncharacterized protein</fullName>
    </submittedName>
</protein>
<gene>
    <name evidence="1" type="ORF">PYW08_002726</name>
</gene>